<gene>
    <name evidence="7" type="ORF">V5O48_011551</name>
</gene>
<keyword evidence="8" id="KW-1185">Reference proteome</keyword>
<dbReference type="InterPro" id="IPR020904">
    <property type="entry name" value="Sc_DH/Rdtase_CS"/>
</dbReference>
<comment type="similarity">
    <text evidence="1">Belongs to the short-chain dehydrogenases/reductases (SDR) family.</text>
</comment>
<accession>A0ABR3F5B6</accession>
<sequence length="303" mass="33038">MTPTSFYWLLALLPLPLLFKLKRRPKRHIKDERALILGGSSGIGLEIAKAYVSRGARVCIVGRSQEKLDEATRRIQGKIRAYEADTGNVEDMARLKGVIEEEWHGLDTLILTVGVSSTLPLLSISQDSRRTLEVTNLALQSNYISPLLAALIFVPTLESTSSSPSILQISSLAAVIPAPTRSLYASTKGAALLLYQSLAIEHPKIRWSFVLPSTVKGGFRGSAVDGSASSSDSPPNTASQEAKEGLSPTYVASRCLQAIDNSEKVVFIPSLVPRLGHLLYWLWPSFVERKAAKKYGFTTQSKS</sequence>
<evidence type="ECO:0008006" key="9">
    <source>
        <dbReference type="Google" id="ProtNLM"/>
    </source>
</evidence>
<evidence type="ECO:0000313" key="7">
    <source>
        <dbReference type="EMBL" id="KAL0570408.1"/>
    </source>
</evidence>
<dbReference type="Proteomes" id="UP001465976">
    <property type="component" value="Unassembled WGS sequence"/>
</dbReference>
<evidence type="ECO:0000256" key="2">
    <source>
        <dbReference type="ARBA" id="ARBA00022857"/>
    </source>
</evidence>
<dbReference type="Gene3D" id="3.40.50.720">
    <property type="entry name" value="NAD(P)-binding Rossmann-like Domain"/>
    <property type="match status" value="1"/>
</dbReference>
<organism evidence="7 8">
    <name type="scientific">Marasmius crinis-equi</name>
    <dbReference type="NCBI Taxonomy" id="585013"/>
    <lineage>
        <taxon>Eukaryota</taxon>
        <taxon>Fungi</taxon>
        <taxon>Dikarya</taxon>
        <taxon>Basidiomycota</taxon>
        <taxon>Agaricomycotina</taxon>
        <taxon>Agaricomycetes</taxon>
        <taxon>Agaricomycetidae</taxon>
        <taxon>Agaricales</taxon>
        <taxon>Marasmiineae</taxon>
        <taxon>Marasmiaceae</taxon>
        <taxon>Marasmius</taxon>
    </lineage>
</organism>
<evidence type="ECO:0000313" key="8">
    <source>
        <dbReference type="Proteomes" id="UP001465976"/>
    </source>
</evidence>
<comment type="caution">
    <text evidence="7">The sequence shown here is derived from an EMBL/GenBank/DDBJ whole genome shotgun (WGS) entry which is preliminary data.</text>
</comment>
<dbReference type="Pfam" id="PF00106">
    <property type="entry name" value="adh_short"/>
    <property type="match status" value="1"/>
</dbReference>
<name>A0ABR3F5B6_9AGAR</name>
<feature type="chain" id="PRO_5046302618" description="NAD(P)-binding protein" evidence="6">
    <location>
        <begin position="21"/>
        <end position="303"/>
    </location>
</feature>
<comment type="function">
    <text evidence="4">Putative oxidoreductase.</text>
</comment>
<dbReference type="PANTHER" id="PTHR44196:SF1">
    <property type="entry name" value="DEHYDROGENASE_REDUCTASE SDR FAMILY MEMBER 7B"/>
    <property type="match status" value="1"/>
</dbReference>
<evidence type="ECO:0000256" key="3">
    <source>
        <dbReference type="ARBA" id="ARBA00023002"/>
    </source>
</evidence>
<evidence type="ECO:0000256" key="4">
    <source>
        <dbReference type="ARBA" id="ARBA00037096"/>
    </source>
</evidence>
<dbReference type="InterPro" id="IPR002347">
    <property type="entry name" value="SDR_fam"/>
</dbReference>
<reference evidence="7 8" key="1">
    <citation type="submission" date="2024-02" db="EMBL/GenBank/DDBJ databases">
        <title>A draft genome for the cacao thread blight pathogen Marasmius crinis-equi.</title>
        <authorList>
            <person name="Cohen S.P."/>
            <person name="Baruah I.K."/>
            <person name="Amoako-Attah I."/>
            <person name="Bukari Y."/>
            <person name="Meinhardt L.W."/>
            <person name="Bailey B.A."/>
        </authorList>
    </citation>
    <scope>NUCLEOTIDE SEQUENCE [LARGE SCALE GENOMIC DNA]</scope>
    <source>
        <strain evidence="7 8">GH-76</strain>
    </source>
</reference>
<dbReference type="SUPFAM" id="SSF51735">
    <property type="entry name" value="NAD(P)-binding Rossmann-fold domains"/>
    <property type="match status" value="1"/>
</dbReference>
<feature type="compositionally biased region" description="Low complexity" evidence="5">
    <location>
        <begin position="224"/>
        <end position="235"/>
    </location>
</feature>
<proteinExistence type="inferred from homology"/>
<dbReference type="CDD" id="cd05233">
    <property type="entry name" value="SDR_c"/>
    <property type="match status" value="1"/>
</dbReference>
<dbReference type="EMBL" id="JBAHYK010000941">
    <property type="protein sequence ID" value="KAL0570408.1"/>
    <property type="molecule type" value="Genomic_DNA"/>
</dbReference>
<keyword evidence="6" id="KW-0732">Signal</keyword>
<evidence type="ECO:0000256" key="6">
    <source>
        <dbReference type="SAM" id="SignalP"/>
    </source>
</evidence>
<dbReference type="InterPro" id="IPR036291">
    <property type="entry name" value="NAD(P)-bd_dom_sf"/>
</dbReference>
<dbReference type="PRINTS" id="PR00081">
    <property type="entry name" value="GDHRDH"/>
</dbReference>
<feature type="region of interest" description="Disordered" evidence="5">
    <location>
        <begin position="224"/>
        <end position="245"/>
    </location>
</feature>
<dbReference type="PROSITE" id="PS00061">
    <property type="entry name" value="ADH_SHORT"/>
    <property type="match status" value="1"/>
</dbReference>
<keyword evidence="3" id="KW-0560">Oxidoreductase</keyword>
<dbReference type="PANTHER" id="PTHR44196">
    <property type="entry name" value="DEHYDROGENASE/REDUCTASE SDR FAMILY MEMBER 7B"/>
    <property type="match status" value="1"/>
</dbReference>
<evidence type="ECO:0000256" key="5">
    <source>
        <dbReference type="SAM" id="MobiDB-lite"/>
    </source>
</evidence>
<protein>
    <recommendedName>
        <fullName evidence="9">NAD(P)-binding protein</fullName>
    </recommendedName>
</protein>
<keyword evidence="2" id="KW-0521">NADP</keyword>
<feature type="signal peptide" evidence="6">
    <location>
        <begin position="1"/>
        <end position="20"/>
    </location>
</feature>
<evidence type="ECO:0000256" key="1">
    <source>
        <dbReference type="ARBA" id="ARBA00006484"/>
    </source>
</evidence>